<dbReference type="InterPro" id="IPR000195">
    <property type="entry name" value="Rab-GAP-TBC_dom"/>
</dbReference>
<feature type="compositionally biased region" description="Acidic residues" evidence="1">
    <location>
        <begin position="183"/>
        <end position="196"/>
    </location>
</feature>
<dbReference type="Pfam" id="PF00566">
    <property type="entry name" value="RabGAP-TBC"/>
    <property type="match status" value="1"/>
</dbReference>
<keyword evidence="4" id="KW-1185">Reference proteome</keyword>
<dbReference type="Proteomes" id="UP000235023">
    <property type="component" value="Unassembled WGS sequence"/>
</dbReference>
<dbReference type="Gene3D" id="1.10.8.270">
    <property type="entry name" value="putative rabgap domain of human tbc1 domain family member 14 like domains"/>
    <property type="match status" value="1"/>
</dbReference>
<dbReference type="InterPro" id="IPR053949">
    <property type="entry name" value="SBE2/SBE22_M"/>
</dbReference>
<organism evidence="3 4">
    <name type="scientific">Aspergillus taichungensis</name>
    <dbReference type="NCBI Taxonomy" id="482145"/>
    <lineage>
        <taxon>Eukaryota</taxon>
        <taxon>Fungi</taxon>
        <taxon>Dikarya</taxon>
        <taxon>Ascomycota</taxon>
        <taxon>Pezizomycotina</taxon>
        <taxon>Eurotiomycetes</taxon>
        <taxon>Eurotiomycetidae</taxon>
        <taxon>Eurotiales</taxon>
        <taxon>Aspergillaceae</taxon>
        <taxon>Aspergillus</taxon>
        <taxon>Aspergillus subgen. Circumdati</taxon>
    </lineage>
</organism>
<feature type="compositionally biased region" description="Low complexity" evidence="1">
    <location>
        <begin position="13"/>
        <end position="34"/>
    </location>
</feature>
<feature type="compositionally biased region" description="Low complexity" evidence="1">
    <location>
        <begin position="133"/>
        <end position="160"/>
    </location>
</feature>
<sequence>MTTTLCTTPNSPPGLSASKSSKSSSFRSSDQLSGPDGIFADISNFEDIGLGDDVSDIQYGDGAPPCGRGGMPRSSTARLQAKSPQPTSRDLTAAPSKPSRTPYPALQISQKRSNSRLRAGGTPSQSHRSRSTSPLRPSANLAPSPSPSPSGSARSPSLSPVNARPPLNRKQSWQPNRKSLKDLEEEYHDSDEELPEDASLWNVPISPRPPQERAPSRAASPNGRSPGRRPLPLSHTDSHHIPLSPAARSPVSKRSKPPPAVRSSSAGPERGQISPRNPRVYSYNSMMSDLSEEAKIITEALEFHADEHERRRGEGLQSGRSSASSIDSKRGSKGIELPPLQKSNIMIDPLPISKEKEKVLTRTRPSWLPPKDQKEEKRHLKEYKQMMAQSRESEKRKAARAVSAKCEKDRTREALQEIWDAHVYPSWDTALGEGRTRELWWRGVPPRSRGATWERAIGNELALTEETYKKALHRAKEVRAAPDSDTGESQKRMREWFDVIDTDVSHAFPDLHIFQEGGPLRETLVDVLQAYSMYRSDVGYISGLHVSFPDRPTNHHSHYPETDRVQTIAALLVLQFPSPASAFLAMANALNRPLPVAFLTLDRGAVNRTYTLAAATLRYKFPRVATHLYETLRLSHEEIWEPMFRSLLTNGLDLERISRVWDCWVFEGDRIMIRAAVAILGCLQTQLDGFTQPDDRSRIAVRDILGWGPRDVGTKSKEHRHSAPASSTGGFGGGQVANAGVADYWILDSAGDEDGFMHQVREAGKVRE</sequence>
<dbReference type="FunFam" id="1.10.10.750:FF:000013">
    <property type="entry name" value="Similar to TBC domain protein"/>
    <property type="match status" value="1"/>
</dbReference>
<dbReference type="PROSITE" id="PS50086">
    <property type="entry name" value="TBC_RABGAP"/>
    <property type="match status" value="1"/>
</dbReference>
<evidence type="ECO:0000313" key="3">
    <source>
        <dbReference type="EMBL" id="PLN75460.1"/>
    </source>
</evidence>
<dbReference type="GO" id="GO:0031267">
    <property type="term" value="F:small GTPase binding"/>
    <property type="evidence" value="ECO:0007669"/>
    <property type="project" value="TreeGrafter"/>
</dbReference>
<dbReference type="Gene3D" id="1.10.472.80">
    <property type="entry name" value="Ypt/Rab-GAP domain of gyp1p, domain 3"/>
    <property type="match status" value="1"/>
</dbReference>
<protein>
    <submittedName>
        <fullName evidence="3">Putative TBC domain protein</fullName>
    </submittedName>
</protein>
<dbReference type="InterPro" id="IPR035969">
    <property type="entry name" value="Rab-GAP_TBC_sf"/>
</dbReference>
<dbReference type="AlphaFoldDB" id="A0A2J5HF06"/>
<gene>
    <name evidence="3" type="ORF">BDW42DRAFT_37991</name>
</gene>
<feature type="compositionally biased region" description="Polar residues" evidence="1">
    <location>
        <begin position="73"/>
        <end position="90"/>
    </location>
</feature>
<dbReference type="Gene3D" id="1.10.10.750">
    <property type="entry name" value="Ypt/Rab-GAP domain of gyp1p, domain 1"/>
    <property type="match status" value="1"/>
</dbReference>
<dbReference type="PANTHER" id="PTHR47219">
    <property type="entry name" value="RAB GTPASE-ACTIVATING PROTEIN 1-LIKE"/>
    <property type="match status" value="1"/>
</dbReference>
<feature type="region of interest" description="Disordered" evidence="1">
    <location>
        <begin position="307"/>
        <end position="338"/>
    </location>
</feature>
<dbReference type="OrthoDB" id="289721at2759"/>
<accession>A0A2J5HF06</accession>
<feature type="region of interest" description="Disordered" evidence="1">
    <location>
        <begin position="1"/>
        <end position="285"/>
    </location>
</feature>
<dbReference type="SMART" id="SM00164">
    <property type="entry name" value="TBC"/>
    <property type="match status" value="1"/>
</dbReference>
<evidence type="ECO:0000256" key="1">
    <source>
        <dbReference type="SAM" id="MobiDB-lite"/>
    </source>
</evidence>
<dbReference type="PANTHER" id="PTHR47219:SF15">
    <property type="entry name" value="TBC1 DOMAIN FAMILY MEMBER 12 ISOFORM X1"/>
    <property type="match status" value="1"/>
</dbReference>
<dbReference type="Pfam" id="PF22874">
    <property type="entry name" value="SBE2_M"/>
    <property type="match status" value="1"/>
</dbReference>
<evidence type="ECO:0000313" key="4">
    <source>
        <dbReference type="Proteomes" id="UP000235023"/>
    </source>
</evidence>
<dbReference type="EMBL" id="KZ559648">
    <property type="protein sequence ID" value="PLN75460.1"/>
    <property type="molecule type" value="Genomic_DNA"/>
</dbReference>
<feature type="domain" description="Rab-GAP TBC" evidence="2">
    <location>
        <begin position="443"/>
        <end position="668"/>
    </location>
</feature>
<dbReference type="SUPFAM" id="SSF47923">
    <property type="entry name" value="Ypt/Rab-GAP domain of gyp1p"/>
    <property type="match status" value="2"/>
</dbReference>
<evidence type="ECO:0000259" key="2">
    <source>
        <dbReference type="PROSITE" id="PS50086"/>
    </source>
</evidence>
<reference evidence="4" key="1">
    <citation type="submission" date="2017-12" db="EMBL/GenBank/DDBJ databases">
        <authorList>
            <consortium name="DOE Joint Genome Institute"/>
            <person name="Mondo S.J."/>
            <person name="Kjaerbolling I."/>
            <person name="Vesth T.C."/>
            <person name="Frisvad J.C."/>
            <person name="Nybo J.L."/>
            <person name="Theobald S."/>
            <person name="Kuo A."/>
            <person name="Bowyer P."/>
            <person name="Matsuda Y."/>
            <person name="Lyhne E.K."/>
            <person name="Kogle M.E."/>
            <person name="Clum A."/>
            <person name="Lipzen A."/>
            <person name="Salamov A."/>
            <person name="Ngan C.Y."/>
            <person name="Daum C."/>
            <person name="Chiniquy J."/>
            <person name="Barry K."/>
            <person name="LaButti K."/>
            <person name="Haridas S."/>
            <person name="Simmons B.A."/>
            <person name="Magnuson J.K."/>
            <person name="Mortensen U.H."/>
            <person name="Larsen T.O."/>
            <person name="Grigoriev I.V."/>
            <person name="Baker S.E."/>
            <person name="Andersen M.R."/>
            <person name="Nordberg H.P."/>
            <person name="Cantor M.N."/>
            <person name="Hua S.X."/>
        </authorList>
    </citation>
    <scope>NUCLEOTIDE SEQUENCE [LARGE SCALE GENOMIC DNA]</scope>
    <source>
        <strain evidence="4">IBT 19404</strain>
    </source>
</reference>
<feature type="region of interest" description="Disordered" evidence="1">
    <location>
        <begin position="710"/>
        <end position="734"/>
    </location>
</feature>
<proteinExistence type="predicted"/>
<dbReference type="GO" id="GO:0005096">
    <property type="term" value="F:GTPase activator activity"/>
    <property type="evidence" value="ECO:0007669"/>
    <property type="project" value="TreeGrafter"/>
</dbReference>
<name>A0A2J5HF06_9EURO</name>
<dbReference type="InterPro" id="IPR050302">
    <property type="entry name" value="Rab_GAP_TBC_domain"/>
</dbReference>